<dbReference type="EMBL" id="AFRT01003763">
    <property type="protein sequence ID" value="ELU36290.1"/>
    <property type="molecule type" value="Genomic_DNA"/>
</dbReference>
<evidence type="ECO:0000313" key="2">
    <source>
        <dbReference type="EMBL" id="ELU36290.1"/>
    </source>
</evidence>
<evidence type="ECO:0000313" key="3">
    <source>
        <dbReference type="Proteomes" id="UP000011668"/>
    </source>
</evidence>
<comment type="caution">
    <text evidence="2">The sequence shown here is derived from an EMBL/GenBank/DDBJ whole genome shotgun (WGS) entry which is preliminary data.</text>
</comment>
<keyword evidence="3" id="KW-1185">Reference proteome</keyword>
<accession>L8WEE0</accession>
<evidence type="ECO:0000256" key="1">
    <source>
        <dbReference type="SAM" id="SignalP"/>
    </source>
</evidence>
<dbReference type="AlphaFoldDB" id="L8WEE0"/>
<feature type="signal peptide" evidence="1">
    <location>
        <begin position="1"/>
        <end position="23"/>
    </location>
</feature>
<protein>
    <submittedName>
        <fullName evidence="2">Uncharacterized protein</fullName>
    </submittedName>
</protein>
<proteinExistence type="predicted"/>
<name>L8WEE0_THACA</name>
<dbReference type="Proteomes" id="UP000011668">
    <property type="component" value="Unassembled WGS sequence"/>
</dbReference>
<organism evidence="2 3">
    <name type="scientific">Thanatephorus cucumeris (strain AG1-IA)</name>
    <name type="common">Rice sheath blight fungus</name>
    <name type="synonym">Rhizoctonia solani</name>
    <dbReference type="NCBI Taxonomy" id="983506"/>
    <lineage>
        <taxon>Eukaryota</taxon>
        <taxon>Fungi</taxon>
        <taxon>Dikarya</taxon>
        <taxon>Basidiomycota</taxon>
        <taxon>Agaricomycotina</taxon>
        <taxon>Agaricomycetes</taxon>
        <taxon>Cantharellales</taxon>
        <taxon>Ceratobasidiaceae</taxon>
        <taxon>Rhizoctonia</taxon>
        <taxon>Rhizoctonia solani AG-1</taxon>
    </lineage>
</organism>
<dbReference type="HOGENOM" id="CLU_1788127_0_0_1"/>
<feature type="chain" id="PRO_5003996845" evidence="1">
    <location>
        <begin position="24"/>
        <end position="145"/>
    </location>
</feature>
<dbReference type="STRING" id="983506.L8WEE0"/>
<sequence>MRILPAPLLPLLATLVPPHVTRAQTTNVVLPFRSTFSLSVSASPIILSLPVQNEPYWLSVALCGAVLPYPRFFVSNESGVTLPGPGGIQGSQTGEELSLDEGLIIYRAQMRSGGALAIWPSSGAGANWTIDVAAIQDGDYHNSLF</sequence>
<dbReference type="OrthoDB" id="5405745at2759"/>
<keyword evidence="1" id="KW-0732">Signal</keyword>
<gene>
    <name evidence="2" type="ORF">AG1IA_09680</name>
</gene>
<reference evidence="2 3" key="1">
    <citation type="journal article" date="2013" name="Nat. Commun.">
        <title>The evolution and pathogenic mechanisms of the rice sheath blight pathogen.</title>
        <authorList>
            <person name="Zheng A."/>
            <person name="Lin R."/>
            <person name="Xu L."/>
            <person name="Qin P."/>
            <person name="Tang C."/>
            <person name="Ai P."/>
            <person name="Zhang D."/>
            <person name="Liu Y."/>
            <person name="Sun Z."/>
            <person name="Feng H."/>
            <person name="Wang Y."/>
            <person name="Chen Y."/>
            <person name="Liang X."/>
            <person name="Fu R."/>
            <person name="Li Q."/>
            <person name="Zhang J."/>
            <person name="Yu X."/>
            <person name="Xie Z."/>
            <person name="Ding L."/>
            <person name="Guan P."/>
            <person name="Tang J."/>
            <person name="Liang Y."/>
            <person name="Wang S."/>
            <person name="Deng Q."/>
            <person name="Li S."/>
            <person name="Zhu J."/>
            <person name="Wang L."/>
            <person name="Liu H."/>
            <person name="Li P."/>
        </authorList>
    </citation>
    <scope>NUCLEOTIDE SEQUENCE [LARGE SCALE GENOMIC DNA]</scope>
    <source>
        <strain evidence="3">AG-1 IA</strain>
    </source>
</reference>